<protein>
    <submittedName>
        <fullName evidence="2">Uncharacterized protein</fullName>
    </submittedName>
</protein>
<evidence type="ECO:0000256" key="1">
    <source>
        <dbReference type="SAM" id="MobiDB-lite"/>
    </source>
</evidence>
<dbReference type="Proteomes" id="UP001172101">
    <property type="component" value="Unassembled WGS sequence"/>
</dbReference>
<name>A0AA40BIE6_9PEZI</name>
<reference evidence="2" key="1">
    <citation type="submission" date="2023-06" db="EMBL/GenBank/DDBJ databases">
        <title>Genome-scale phylogeny and comparative genomics of the fungal order Sordariales.</title>
        <authorList>
            <consortium name="Lawrence Berkeley National Laboratory"/>
            <person name="Hensen N."/>
            <person name="Bonometti L."/>
            <person name="Westerberg I."/>
            <person name="Brannstrom I.O."/>
            <person name="Guillou S."/>
            <person name="Cros-Aarteil S."/>
            <person name="Calhoun S."/>
            <person name="Haridas S."/>
            <person name="Kuo A."/>
            <person name="Mondo S."/>
            <person name="Pangilinan J."/>
            <person name="Riley R."/>
            <person name="LaButti K."/>
            <person name="Andreopoulos B."/>
            <person name="Lipzen A."/>
            <person name="Chen C."/>
            <person name="Yanf M."/>
            <person name="Daum C."/>
            <person name="Ng V."/>
            <person name="Clum A."/>
            <person name="Steindorff A."/>
            <person name="Ohm R."/>
            <person name="Martin F."/>
            <person name="Silar P."/>
            <person name="Natvig D."/>
            <person name="Lalanne C."/>
            <person name="Gautier V."/>
            <person name="Ament-velasquez S.L."/>
            <person name="Kruys A."/>
            <person name="Hutchinson M.I."/>
            <person name="Powell A.J."/>
            <person name="Barry K."/>
            <person name="Miller A.N."/>
            <person name="Grigoriev I.V."/>
            <person name="Debuchy R."/>
            <person name="Gladieux P."/>
            <person name="Thoren M.H."/>
            <person name="Johannesson H."/>
        </authorList>
    </citation>
    <scope>NUCLEOTIDE SEQUENCE</scope>
    <source>
        <strain evidence="2">SMH2392-1A</strain>
    </source>
</reference>
<evidence type="ECO:0000313" key="3">
    <source>
        <dbReference type="Proteomes" id="UP001172101"/>
    </source>
</evidence>
<feature type="compositionally biased region" description="Pro residues" evidence="1">
    <location>
        <begin position="156"/>
        <end position="168"/>
    </location>
</feature>
<dbReference type="RefSeq" id="XP_060303682.1">
    <property type="nucleotide sequence ID" value="XM_060444726.1"/>
</dbReference>
<dbReference type="AlphaFoldDB" id="A0AA40BIE6"/>
<keyword evidence="3" id="KW-1185">Reference proteome</keyword>
<sequence length="168" mass="18769">MAPSRGKSVYRVCQTVDLQPVNPSPYSRRHAPPGDRRFVSAGVVWTPWTHDEAHDEAQDRDCLQMWWRCVAQRCSLLCLLQRRAAFVVFCETFWLTDHRCGLVAHPTDLELEEAPMSITVQPLQFALASCCQAAAILVLVSDALEIATDRTDDSPPANPSPPRPRGTT</sequence>
<organism evidence="2 3">
    <name type="scientific">Lasiosphaeria miniovina</name>
    <dbReference type="NCBI Taxonomy" id="1954250"/>
    <lineage>
        <taxon>Eukaryota</taxon>
        <taxon>Fungi</taxon>
        <taxon>Dikarya</taxon>
        <taxon>Ascomycota</taxon>
        <taxon>Pezizomycotina</taxon>
        <taxon>Sordariomycetes</taxon>
        <taxon>Sordariomycetidae</taxon>
        <taxon>Sordariales</taxon>
        <taxon>Lasiosphaeriaceae</taxon>
        <taxon>Lasiosphaeria</taxon>
    </lineage>
</organism>
<accession>A0AA40BIE6</accession>
<comment type="caution">
    <text evidence="2">The sequence shown here is derived from an EMBL/GenBank/DDBJ whole genome shotgun (WGS) entry which is preliminary data.</text>
</comment>
<proteinExistence type="predicted"/>
<feature type="region of interest" description="Disordered" evidence="1">
    <location>
        <begin position="149"/>
        <end position="168"/>
    </location>
</feature>
<gene>
    <name evidence="2" type="ORF">B0T26DRAFT_746667</name>
</gene>
<dbReference type="GeneID" id="85327996"/>
<evidence type="ECO:0000313" key="2">
    <source>
        <dbReference type="EMBL" id="KAK0734805.1"/>
    </source>
</evidence>
<dbReference type="EMBL" id="JAUIRO010000001">
    <property type="protein sequence ID" value="KAK0734805.1"/>
    <property type="molecule type" value="Genomic_DNA"/>
</dbReference>